<organism evidence="4 5">
    <name type="scientific">Streptomyces albireticuli</name>
    <dbReference type="NCBI Taxonomy" id="1940"/>
    <lineage>
        <taxon>Bacteria</taxon>
        <taxon>Bacillati</taxon>
        <taxon>Actinomycetota</taxon>
        <taxon>Actinomycetes</taxon>
        <taxon>Kitasatosporales</taxon>
        <taxon>Streptomycetaceae</taxon>
        <taxon>Streptomyces</taxon>
    </lineage>
</organism>
<dbReference type="SUPFAM" id="SSF54631">
    <property type="entry name" value="CBS-domain pair"/>
    <property type="match status" value="1"/>
</dbReference>
<keyword evidence="4" id="KW-0418">Kinase</keyword>
<dbReference type="Gene3D" id="3.10.580.10">
    <property type="entry name" value="CBS-domain"/>
    <property type="match status" value="1"/>
</dbReference>
<keyword evidence="1 2" id="KW-0129">CBS domain</keyword>
<dbReference type="GO" id="GO:0016301">
    <property type="term" value="F:kinase activity"/>
    <property type="evidence" value="ECO:0007669"/>
    <property type="project" value="UniProtKB-KW"/>
</dbReference>
<dbReference type="PANTHER" id="PTHR43080:SF2">
    <property type="entry name" value="CBS DOMAIN-CONTAINING PROTEIN"/>
    <property type="match status" value="1"/>
</dbReference>
<reference evidence="4 5" key="1">
    <citation type="submission" date="2017-08" db="EMBL/GenBank/DDBJ databases">
        <title>Genome sequence of Streptomyces albireticuli NRRL B-1670.</title>
        <authorList>
            <person name="Graham D.E."/>
            <person name="Mahan K.M."/>
            <person name="Klingeman D.M."/>
            <person name="Hettich R.L."/>
            <person name="Parry R.J."/>
            <person name="Spain J.C."/>
        </authorList>
    </citation>
    <scope>NUCLEOTIDE SEQUENCE [LARGE SCALE GENOMIC DNA]</scope>
    <source>
        <strain evidence="4 5">NRRL B-1670</strain>
    </source>
</reference>
<dbReference type="SMART" id="SM00116">
    <property type="entry name" value="CBS"/>
    <property type="match status" value="2"/>
</dbReference>
<evidence type="ECO:0000313" key="4">
    <source>
        <dbReference type="EMBL" id="PAU48239.1"/>
    </source>
</evidence>
<accession>A0A2A2DA35</accession>
<dbReference type="InterPro" id="IPR000644">
    <property type="entry name" value="CBS_dom"/>
</dbReference>
<evidence type="ECO:0000259" key="3">
    <source>
        <dbReference type="PROSITE" id="PS51371"/>
    </source>
</evidence>
<keyword evidence="4" id="KW-0808">Transferase</keyword>
<dbReference type="AlphaFoldDB" id="A0A2A2DA35"/>
<evidence type="ECO:0000313" key="5">
    <source>
        <dbReference type="Proteomes" id="UP000218944"/>
    </source>
</evidence>
<evidence type="ECO:0000256" key="2">
    <source>
        <dbReference type="PROSITE-ProRule" id="PRU00703"/>
    </source>
</evidence>
<dbReference type="EMBL" id="NSJV01000277">
    <property type="protein sequence ID" value="PAU48239.1"/>
    <property type="molecule type" value="Genomic_DNA"/>
</dbReference>
<proteinExistence type="predicted"/>
<feature type="domain" description="CBS" evidence="3">
    <location>
        <begin position="7"/>
        <end position="65"/>
    </location>
</feature>
<gene>
    <name evidence="4" type="ORF">CK936_14365</name>
</gene>
<dbReference type="Proteomes" id="UP000218944">
    <property type="component" value="Unassembled WGS sequence"/>
</dbReference>
<dbReference type="PROSITE" id="PS51371">
    <property type="entry name" value="CBS"/>
    <property type="match status" value="2"/>
</dbReference>
<feature type="domain" description="CBS" evidence="3">
    <location>
        <begin position="71"/>
        <end position="127"/>
    </location>
</feature>
<name>A0A2A2DA35_9ACTN</name>
<dbReference type="InterPro" id="IPR046342">
    <property type="entry name" value="CBS_dom_sf"/>
</dbReference>
<keyword evidence="5" id="KW-1185">Reference proteome</keyword>
<evidence type="ECO:0000256" key="1">
    <source>
        <dbReference type="ARBA" id="ARBA00023122"/>
    </source>
</evidence>
<protein>
    <submittedName>
        <fullName evidence="4">Histidine kinase</fullName>
    </submittedName>
</protein>
<comment type="caution">
    <text evidence="4">The sequence shown here is derived from an EMBL/GenBank/DDBJ whole genome shotgun (WGS) entry which is preliminary data.</text>
</comment>
<dbReference type="InterPro" id="IPR051257">
    <property type="entry name" value="Diverse_CBS-Domain"/>
</dbReference>
<dbReference type="Pfam" id="PF00571">
    <property type="entry name" value="CBS"/>
    <property type="match status" value="2"/>
</dbReference>
<dbReference type="PANTHER" id="PTHR43080">
    <property type="entry name" value="CBS DOMAIN-CONTAINING PROTEIN CBSX3, MITOCHONDRIAL"/>
    <property type="match status" value="1"/>
</dbReference>
<sequence length="150" mass="16089">MKVSALMTTPPVTVSHQATAAEAAVLMAEEAVGCVMITEGDILCGVLADRDIVVRGVAQAARPDEPVTRLMSTPVVTVSASEDLDVAYQLYRREDIRRLPVFDSGRLVGVLSIDDLFADALQRLADLLGPVSWSALREQTGSCPRPRSLP</sequence>